<dbReference type="Proteomes" id="UP000236520">
    <property type="component" value="Unassembled WGS sequence"/>
</dbReference>
<dbReference type="SUPFAM" id="SSF56112">
    <property type="entry name" value="Protein kinase-like (PK-like)"/>
    <property type="match status" value="1"/>
</dbReference>
<comment type="caution">
    <text evidence="1">The sequence shown here is derived from an EMBL/GenBank/DDBJ whole genome shotgun (WGS) entry which is preliminary data.</text>
</comment>
<gene>
    <name evidence="1" type="ORF">SMF913_13901</name>
</gene>
<evidence type="ECO:0008006" key="3">
    <source>
        <dbReference type="Google" id="ProtNLM"/>
    </source>
</evidence>
<evidence type="ECO:0000313" key="2">
    <source>
        <dbReference type="Proteomes" id="UP000236520"/>
    </source>
</evidence>
<dbReference type="GeneID" id="303181954"/>
<dbReference type="Gene3D" id="3.90.1200.10">
    <property type="match status" value="1"/>
</dbReference>
<keyword evidence="2" id="KW-1185">Reference proteome</keyword>
<dbReference type="InterPro" id="IPR011009">
    <property type="entry name" value="Kinase-like_dom_sf"/>
</dbReference>
<dbReference type="AlphaFoldDB" id="A0A2J7ZC78"/>
<dbReference type="EMBL" id="LJIW01000001">
    <property type="protein sequence ID" value="PNG97876.1"/>
    <property type="molecule type" value="Genomic_DNA"/>
</dbReference>
<sequence>MTLDPDPGFRALIRPHTGQVTCIGPPDGHGFSTDLLAVVECENGPFFVKAMKNRPGGRRDQMVREKVINPFVRSVAPALLWSVEDEEWIVLGFEVVKARETDFTPASADLPVVVDLLNRIHDMELPGVVRDWTETRWDWFADRGAPALFRGDTLLHADINPSNLLIGQRSWVVDWSWPTRGAAFIDPAMLVVQLIAADHTPESAESWASTCAAWVNADPKAIDAFAVAYARMNRHRALRRPGERWLAAMAEATEAWATHRGVHL</sequence>
<name>A0A2J7ZC78_STRMQ</name>
<accession>A0A2J7ZC78</accession>
<organism evidence="1 2">
    <name type="scientific">Streptomyces malaysiensis</name>
    <dbReference type="NCBI Taxonomy" id="92644"/>
    <lineage>
        <taxon>Bacteria</taxon>
        <taxon>Bacillati</taxon>
        <taxon>Actinomycetota</taxon>
        <taxon>Actinomycetes</taxon>
        <taxon>Kitasatosporales</taxon>
        <taxon>Streptomycetaceae</taxon>
        <taxon>Streptomyces</taxon>
        <taxon>Streptomyces violaceusniger group</taxon>
    </lineage>
</organism>
<evidence type="ECO:0000313" key="1">
    <source>
        <dbReference type="EMBL" id="PNG97876.1"/>
    </source>
</evidence>
<protein>
    <recommendedName>
        <fullName evidence="3">Protein kinase</fullName>
    </recommendedName>
</protein>
<reference evidence="1 2" key="1">
    <citation type="submission" date="2015-09" db="EMBL/GenBank/DDBJ databases">
        <title>Genome sequence, genome mining and natural product profiling of a biocontrol bacterium Streptomyces malaysiensis F913.</title>
        <authorList>
            <person name="Xu Y."/>
            <person name="Wei J."/>
            <person name="Xie J."/>
            <person name="Li T."/>
            <person name="Zhou Z."/>
        </authorList>
    </citation>
    <scope>NUCLEOTIDE SEQUENCE [LARGE SCALE GENOMIC DNA]</scope>
    <source>
        <strain evidence="1 2">F913</strain>
    </source>
</reference>
<proteinExistence type="predicted"/>
<dbReference type="RefSeq" id="WP_102934868.1">
    <property type="nucleotide sequence ID" value="NZ_JBEZNG010000029.1"/>
</dbReference>